<dbReference type="EMBL" id="ML170233">
    <property type="protein sequence ID" value="TDL16884.1"/>
    <property type="molecule type" value="Genomic_DNA"/>
</dbReference>
<accession>A0A4Y7PNB5</accession>
<name>A0A4Y7PNB5_9AGAM</name>
<organism evidence="2 3">
    <name type="scientific">Rickenella mellea</name>
    <dbReference type="NCBI Taxonomy" id="50990"/>
    <lineage>
        <taxon>Eukaryota</taxon>
        <taxon>Fungi</taxon>
        <taxon>Dikarya</taxon>
        <taxon>Basidiomycota</taxon>
        <taxon>Agaricomycotina</taxon>
        <taxon>Agaricomycetes</taxon>
        <taxon>Hymenochaetales</taxon>
        <taxon>Rickenellaceae</taxon>
        <taxon>Rickenella</taxon>
    </lineage>
</organism>
<evidence type="ECO:0000313" key="2">
    <source>
        <dbReference type="EMBL" id="TDL16884.1"/>
    </source>
</evidence>
<dbReference type="Pfam" id="PF01636">
    <property type="entry name" value="APH"/>
    <property type="match status" value="1"/>
</dbReference>
<dbReference type="Proteomes" id="UP000294933">
    <property type="component" value="Unassembled WGS sequence"/>
</dbReference>
<gene>
    <name evidence="2" type="ORF">BD410DRAFT_776699</name>
</gene>
<sequence length="267" mass="31100">MDIPPVFDPKKWTGKKIHEFYQKMRQNSGRPISTVFRISGDAVVKRAYHDFEFTVMELVRGTTQILTPRLLLRVRYDVYWYAVMEYIEGTTVAEAWSSMTSATKDIVIETLHDYIGQLRQIKGGHSPTPGPLSPTPIMFQIFQFGERARGPFKDYAALTQFLNMKLDQAKRHPSDRMEQFNGNLPLVLTHNDLNMKNVMIGIDGRVWLIDWGMSGYYPEYFEQFAMKHAMPCLKQPVDWAADIPRVTGDYPKEMEKLYFIQEALTWR</sequence>
<keyword evidence="2" id="KW-0418">Kinase</keyword>
<dbReference type="InterPro" id="IPR011009">
    <property type="entry name" value="Kinase-like_dom_sf"/>
</dbReference>
<reference evidence="2 3" key="1">
    <citation type="submission" date="2018-06" db="EMBL/GenBank/DDBJ databases">
        <title>A transcriptomic atlas of mushroom development highlights an independent origin of complex multicellularity.</title>
        <authorList>
            <consortium name="DOE Joint Genome Institute"/>
            <person name="Krizsan K."/>
            <person name="Almasi E."/>
            <person name="Merenyi Z."/>
            <person name="Sahu N."/>
            <person name="Viragh M."/>
            <person name="Koszo T."/>
            <person name="Mondo S."/>
            <person name="Kiss B."/>
            <person name="Balint B."/>
            <person name="Kues U."/>
            <person name="Barry K."/>
            <person name="Hegedus J.C."/>
            <person name="Henrissat B."/>
            <person name="Johnson J."/>
            <person name="Lipzen A."/>
            <person name="Ohm R."/>
            <person name="Nagy I."/>
            <person name="Pangilinan J."/>
            <person name="Yan J."/>
            <person name="Xiong Y."/>
            <person name="Grigoriev I.V."/>
            <person name="Hibbett D.S."/>
            <person name="Nagy L.G."/>
        </authorList>
    </citation>
    <scope>NUCLEOTIDE SEQUENCE [LARGE SCALE GENOMIC DNA]</scope>
    <source>
        <strain evidence="2 3">SZMC22713</strain>
    </source>
</reference>
<protein>
    <submittedName>
        <fullName evidence="2">Kinase-like protein</fullName>
    </submittedName>
</protein>
<dbReference type="PANTHER" id="PTHR21310:SF39">
    <property type="entry name" value="AMINOGLYCOSIDE PHOSPHOTRANSFERASE DOMAIN-CONTAINING PROTEIN"/>
    <property type="match status" value="1"/>
</dbReference>
<dbReference type="AlphaFoldDB" id="A0A4Y7PNB5"/>
<evidence type="ECO:0000259" key="1">
    <source>
        <dbReference type="Pfam" id="PF01636"/>
    </source>
</evidence>
<dbReference type="InterPro" id="IPR002575">
    <property type="entry name" value="Aminoglycoside_PTrfase"/>
</dbReference>
<dbReference type="InterPro" id="IPR051678">
    <property type="entry name" value="AGP_Transferase"/>
</dbReference>
<dbReference type="OrthoDB" id="8300194at2759"/>
<keyword evidence="2" id="KW-0808">Transferase</keyword>
<dbReference type="PANTHER" id="PTHR21310">
    <property type="entry name" value="AMINOGLYCOSIDE PHOSPHOTRANSFERASE-RELATED-RELATED"/>
    <property type="match status" value="1"/>
</dbReference>
<feature type="domain" description="Aminoglycoside phosphotransferase" evidence="1">
    <location>
        <begin position="43"/>
        <end position="221"/>
    </location>
</feature>
<dbReference type="VEuPathDB" id="FungiDB:BD410DRAFT_776699"/>
<proteinExistence type="predicted"/>
<dbReference type="GO" id="GO:0016301">
    <property type="term" value="F:kinase activity"/>
    <property type="evidence" value="ECO:0007669"/>
    <property type="project" value="UniProtKB-KW"/>
</dbReference>
<dbReference type="STRING" id="50990.A0A4Y7PNB5"/>
<keyword evidence="3" id="KW-1185">Reference proteome</keyword>
<dbReference type="Gene3D" id="3.90.1200.10">
    <property type="match status" value="1"/>
</dbReference>
<dbReference type="SUPFAM" id="SSF56112">
    <property type="entry name" value="Protein kinase-like (PK-like)"/>
    <property type="match status" value="1"/>
</dbReference>
<evidence type="ECO:0000313" key="3">
    <source>
        <dbReference type="Proteomes" id="UP000294933"/>
    </source>
</evidence>